<dbReference type="AlphaFoldDB" id="A0A6G1G4V2"/>
<feature type="non-terminal residue" evidence="2">
    <location>
        <position position="1"/>
    </location>
</feature>
<feature type="transmembrane region" description="Helical" evidence="1">
    <location>
        <begin position="21"/>
        <end position="45"/>
    </location>
</feature>
<dbReference type="RefSeq" id="XP_033534724.1">
    <property type="nucleotide sequence ID" value="XM_033675822.1"/>
</dbReference>
<keyword evidence="3" id="KW-1185">Reference proteome</keyword>
<sequence>LDKSLVYLLHVDHHPVPQKKLIFGAALLLNTAVLSLLIARVVYIFPFYQPIFLGRGWPTESDSSFMLVIFWRAISLLIDSLLVQYIWRWPYTFFLEREHGQWDNPASWRLVSGFKELEVVVRKSRNWGAKDLGDGYDKSPFFKTRVLPYTSDQYLREKTGYLMQGKDWDLDYSAMIQSARSKPKIDA</sequence>
<evidence type="ECO:0000256" key="1">
    <source>
        <dbReference type="SAM" id="Phobius"/>
    </source>
</evidence>
<feature type="transmembrane region" description="Helical" evidence="1">
    <location>
        <begin position="65"/>
        <end position="87"/>
    </location>
</feature>
<evidence type="ECO:0000313" key="3">
    <source>
        <dbReference type="Proteomes" id="UP000504638"/>
    </source>
</evidence>
<dbReference type="OrthoDB" id="5421757at2759"/>
<dbReference type="Proteomes" id="UP000504638">
    <property type="component" value="Unplaced"/>
</dbReference>
<name>A0A6G1G4V2_9PEZI</name>
<reference evidence="4" key="3">
    <citation type="submission" date="2025-04" db="UniProtKB">
        <authorList>
            <consortium name="RefSeq"/>
        </authorList>
    </citation>
    <scope>IDENTIFICATION</scope>
    <source>
        <strain evidence="4">CBS 781.70</strain>
    </source>
</reference>
<keyword evidence="1" id="KW-1133">Transmembrane helix</keyword>
<feature type="non-terminal residue" evidence="2">
    <location>
        <position position="187"/>
    </location>
</feature>
<keyword evidence="1" id="KW-0812">Transmembrane</keyword>
<evidence type="ECO:0000313" key="4">
    <source>
        <dbReference type="RefSeq" id="XP_033534724.1"/>
    </source>
</evidence>
<proteinExistence type="predicted"/>
<reference evidence="4" key="2">
    <citation type="submission" date="2020-04" db="EMBL/GenBank/DDBJ databases">
        <authorList>
            <consortium name="NCBI Genome Project"/>
        </authorList>
    </citation>
    <scope>NUCLEOTIDE SEQUENCE</scope>
    <source>
        <strain evidence="4">CBS 781.70</strain>
    </source>
</reference>
<evidence type="ECO:0000313" key="2">
    <source>
        <dbReference type="EMBL" id="KAF1813093.1"/>
    </source>
</evidence>
<gene>
    <name evidence="2 4" type="ORF">P152DRAFT_385535</name>
</gene>
<keyword evidence="1" id="KW-0472">Membrane</keyword>
<protein>
    <submittedName>
        <fullName evidence="2 4">Uncharacterized protein</fullName>
    </submittedName>
</protein>
<dbReference type="EMBL" id="ML975156">
    <property type="protein sequence ID" value="KAF1813093.1"/>
    <property type="molecule type" value="Genomic_DNA"/>
</dbReference>
<reference evidence="2 4" key="1">
    <citation type="submission" date="2020-01" db="EMBL/GenBank/DDBJ databases">
        <authorList>
            <consortium name="DOE Joint Genome Institute"/>
            <person name="Haridas S."/>
            <person name="Albert R."/>
            <person name="Binder M."/>
            <person name="Bloem J."/>
            <person name="Labutti K."/>
            <person name="Salamov A."/>
            <person name="Andreopoulos B."/>
            <person name="Baker S.E."/>
            <person name="Barry K."/>
            <person name="Bills G."/>
            <person name="Bluhm B.H."/>
            <person name="Cannon C."/>
            <person name="Castanera R."/>
            <person name="Culley D.E."/>
            <person name="Daum C."/>
            <person name="Ezra D."/>
            <person name="Gonzalez J.B."/>
            <person name="Henrissat B."/>
            <person name="Kuo A."/>
            <person name="Liang C."/>
            <person name="Lipzen A."/>
            <person name="Lutzoni F."/>
            <person name="Magnuson J."/>
            <person name="Mondo S."/>
            <person name="Nolan M."/>
            <person name="Ohm R."/>
            <person name="Pangilinan J."/>
            <person name="Park H.-J."/>
            <person name="Ramirez L."/>
            <person name="Alfaro M."/>
            <person name="Sun H."/>
            <person name="Tritt A."/>
            <person name="Yoshinaga Y."/>
            <person name="Zwiers L.-H."/>
            <person name="Turgeon B.G."/>
            <person name="Goodwin S.B."/>
            <person name="Spatafora J.W."/>
            <person name="Crous P.W."/>
            <person name="Grigoriev I.V."/>
        </authorList>
    </citation>
    <scope>NUCLEOTIDE SEQUENCE</scope>
    <source>
        <strain evidence="2 4">CBS 781.70</strain>
    </source>
</reference>
<accession>A0A6G1G4V2</accession>
<organism evidence="2">
    <name type="scientific">Eremomyces bilateralis CBS 781.70</name>
    <dbReference type="NCBI Taxonomy" id="1392243"/>
    <lineage>
        <taxon>Eukaryota</taxon>
        <taxon>Fungi</taxon>
        <taxon>Dikarya</taxon>
        <taxon>Ascomycota</taxon>
        <taxon>Pezizomycotina</taxon>
        <taxon>Dothideomycetes</taxon>
        <taxon>Dothideomycetes incertae sedis</taxon>
        <taxon>Eremomycetales</taxon>
        <taxon>Eremomycetaceae</taxon>
        <taxon>Eremomyces</taxon>
    </lineage>
</organism>
<dbReference type="GeneID" id="54416392"/>